<organism evidence="1 2">
    <name type="scientific">Dreissena polymorpha</name>
    <name type="common">Zebra mussel</name>
    <name type="synonym">Mytilus polymorpha</name>
    <dbReference type="NCBI Taxonomy" id="45954"/>
    <lineage>
        <taxon>Eukaryota</taxon>
        <taxon>Metazoa</taxon>
        <taxon>Spiralia</taxon>
        <taxon>Lophotrochozoa</taxon>
        <taxon>Mollusca</taxon>
        <taxon>Bivalvia</taxon>
        <taxon>Autobranchia</taxon>
        <taxon>Heteroconchia</taxon>
        <taxon>Euheterodonta</taxon>
        <taxon>Imparidentia</taxon>
        <taxon>Neoheterodontei</taxon>
        <taxon>Myida</taxon>
        <taxon>Dreissenoidea</taxon>
        <taxon>Dreissenidae</taxon>
        <taxon>Dreissena</taxon>
    </lineage>
</organism>
<dbReference type="Proteomes" id="UP000828390">
    <property type="component" value="Unassembled WGS sequence"/>
</dbReference>
<dbReference type="EMBL" id="JAIWYP010000009">
    <property type="protein sequence ID" value="KAH3776192.1"/>
    <property type="molecule type" value="Genomic_DNA"/>
</dbReference>
<reference evidence="1" key="2">
    <citation type="submission" date="2020-11" db="EMBL/GenBank/DDBJ databases">
        <authorList>
            <person name="McCartney M.A."/>
            <person name="Auch B."/>
            <person name="Kono T."/>
            <person name="Mallez S."/>
            <person name="Becker A."/>
            <person name="Gohl D.M."/>
            <person name="Silverstein K.A.T."/>
            <person name="Koren S."/>
            <person name="Bechman K.B."/>
            <person name="Herman A."/>
            <person name="Abrahante J.E."/>
            <person name="Garbe J."/>
        </authorList>
    </citation>
    <scope>NUCLEOTIDE SEQUENCE</scope>
    <source>
        <strain evidence="1">Duluth1</strain>
        <tissue evidence="1">Whole animal</tissue>
    </source>
</reference>
<gene>
    <name evidence="1" type="ORF">DPMN_177609</name>
</gene>
<sequence>MNKLKNAKICEKAPLRDRFVCGLRGETTQRKLLSTVDLTFAKEIEICDCYGNNDQGRRRTSVVGSYRKSTPDC</sequence>
<proteinExistence type="predicted"/>
<protein>
    <submittedName>
        <fullName evidence="1">Uncharacterized protein</fullName>
    </submittedName>
</protein>
<reference evidence="1" key="1">
    <citation type="journal article" date="2019" name="bioRxiv">
        <title>The Genome of the Zebra Mussel, Dreissena polymorpha: A Resource for Invasive Species Research.</title>
        <authorList>
            <person name="McCartney M.A."/>
            <person name="Auch B."/>
            <person name="Kono T."/>
            <person name="Mallez S."/>
            <person name="Zhang Y."/>
            <person name="Obille A."/>
            <person name="Becker A."/>
            <person name="Abrahante J.E."/>
            <person name="Garbe J."/>
            <person name="Badalamenti J.P."/>
            <person name="Herman A."/>
            <person name="Mangelson H."/>
            <person name="Liachko I."/>
            <person name="Sullivan S."/>
            <person name="Sone E.D."/>
            <person name="Koren S."/>
            <person name="Silverstein K.A.T."/>
            <person name="Beckman K.B."/>
            <person name="Gohl D.M."/>
        </authorList>
    </citation>
    <scope>NUCLEOTIDE SEQUENCE</scope>
    <source>
        <strain evidence="1">Duluth1</strain>
        <tissue evidence="1">Whole animal</tissue>
    </source>
</reference>
<comment type="caution">
    <text evidence="1">The sequence shown here is derived from an EMBL/GenBank/DDBJ whole genome shotgun (WGS) entry which is preliminary data.</text>
</comment>
<evidence type="ECO:0000313" key="2">
    <source>
        <dbReference type="Proteomes" id="UP000828390"/>
    </source>
</evidence>
<keyword evidence="2" id="KW-1185">Reference proteome</keyword>
<accession>A0A9D4EDL5</accession>
<evidence type="ECO:0000313" key="1">
    <source>
        <dbReference type="EMBL" id="KAH3776192.1"/>
    </source>
</evidence>
<dbReference type="AlphaFoldDB" id="A0A9D4EDL5"/>
<name>A0A9D4EDL5_DREPO</name>